<evidence type="ECO:0000313" key="1">
    <source>
        <dbReference type="EMBL" id="MCW3484421.1"/>
    </source>
</evidence>
<organism evidence="1 2">
    <name type="scientific">Chitinophaga nivalis</name>
    <dbReference type="NCBI Taxonomy" id="2991709"/>
    <lineage>
        <taxon>Bacteria</taxon>
        <taxon>Pseudomonadati</taxon>
        <taxon>Bacteroidota</taxon>
        <taxon>Chitinophagia</taxon>
        <taxon>Chitinophagales</taxon>
        <taxon>Chitinophagaceae</taxon>
        <taxon>Chitinophaga</taxon>
    </lineage>
</organism>
<protein>
    <recommendedName>
        <fullName evidence="3">Auto-transporter adhesin head GIN domain-containing protein</fullName>
    </recommendedName>
</protein>
<evidence type="ECO:0000313" key="2">
    <source>
        <dbReference type="Proteomes" id="UP001207742"/>
    </source>
</evidence>
<comment type="caution">
    <text evidence="1">The sequence shown here is derived from an EMBL/GenBank/DDBJ whole genome shotgun (WGS) entry which is preliminary data.</text>
</comment>
<sequence length="279" mass="31514">MHTQNDFIVVAYPEIESKYGILMQDYTGNIYFQNIPTAEEVYEDPYLNTFAVYNGNTRLKDLDLSVIGPGLSQPQNRAVLVIGDLEVEETIHMHGTDVGYPMYLYVTGNVRAKNIVISGLADVIIRGNTTLTESLFALDLSNGQLSFYGDFSAKYVYLEKFPLHIAGKADIPHLYYYDTADNGDDAATLAELDIDLAHTVDVHPVRCGESGIAYFEEMGQLNTGEIDMDDLDKTEQKKLEQKFLQHRIFVAAIYKREDSYDVNIHQVYKEIIKGNPVFL</sequence>
<dbReference type="Proteomes" id="UP001207742">
    <property type="component" value="Unassembled WGS sequence"/>
</dbReference>
<evidence type="ECO:0008006" key="3">
    <source>
        <dbReference type="Google" id="ProtNLM"/>
    </source>
</evidence>
<dbReference type="EMBL" id="JAPDNS010000001">
    <property type="protein sequence ID" value="MCW3484421.1"/>
    <property type="molecule type" value="Genomic_DNA"/>
</dbReference>
<proteinExistence type="predicted"/>
<name>A0ABT3IKD5_9BACT</name>
<keyword evidence="2" id="KW-1185">Reference proteome</keyword>
<dbReference type="RefSeq" id="WP_264730024.1">
    <property type="nucleotide sequence ID" value="NZ_JAPDNR010000001.1"/>
</dbReference>
<reference evidence="1 2" key="1">
    <citation type="submission" date="2022-10" db="EMBL/GenBank/DDBJ databases">
        <title>Chitinophaga nivalis PC15 sp. nov., isolated from Pyeongchang county, South Korea.</title>
        <authorList>
            <person name="Trinh H.N."/>
        </authorList>
    </citation>
    <scope>NUCLEOTIDE SEQUENCE [LARGE SCALE GENOMIC DNA]</scope>
    <source>
        <strain evidence="1 2">PC14</strain>
    </source>
</reference>
<gene>
    <name evidence="1" type="ORF">OL497_10990</name>
</gene>
<accession>A0ABT3IKD5</accession>